<gene>
    <name evidence="1" type="ORF">ACFFMS_04325</name>
</gene>
<dbReference type="RefSeq" id="WP_379948034.1">
    <property type="nucleotide sequence ID" value="NZ_JBHMAF010000017.1"/>
</dbReference>
<evidence type="ECO:0000313" key="2">
    <source>
        <dbReference type="Proteomes" id="UP001589609"/>
    </source>
</evidence>
<name>A0ABV5WB08_9BACI</name>
<proteinExistence type="predicted"/>
<sequence length="74" mass="8731">MRQQEQIYHEMLHALHEARDSLTFASLYEHLLRQGIIEDTRDDRKLVVSVMRQLEREGNGVVSLVCPIKKNKEQ</sequence>
<keyword evidence="2" id="KW-1185">Reference proteome</keyword>
<evidence type="ECO:0000313" key="1">
    <source>
        <dbReference type="EMBL" id="MFB9757769.1"/>
    </source>
</evidence>
<organism evidence="1 2">
    <name type="scientific">Ectobacillus funiculus</name>
    <dbReference type="NCBI Taxonomy" id="137993"/>
    <lineage>
        <taxon>Bacteria</taxon>
        <taxon>Bacillati</taxon>
        <taxon>Bacillota</taxon>
        <taxon>Bacilli</taxon>
        <taxon>Bacillales</taxon>
        <taxon>Bacillaceae</taxon>
        <taxon>Ectobacillus</taxon>
    </lineage>
</organism>
<reference evidence="1 2" key="1">
    <citation type="submission" date="2024-09" db="EMBL/GenBank/DDBJ databases">
        <authorList>
            <person name="Sun Q."/>
            <person name="Mori K."/>
        </authorList>
    </citation>
    <scope>NUCLEOTIDE SEQUENCE [LARGE SCALE GENOMIC DNA]</scope>
    <source>
        <strain evidence="1 2">JCM 11201</strain>
    </source>
</reference>
<protein>
    <submittedName>
        <fullName evidence="1">Uncharacterized protein</fullName>
    </submittedName>
</protein>
<accession>A0ABV5WB08</accession>
<dbReference type="Proteomes" id="UP001589609">
    <property type="component" value="Unassembled WGS sequence"/>
</dbReference>
<comment type="caution">
    <text evidence="1">The sequence shown here is derived from an EMBL/GenBank/DDBJ whole genome shotgun (WGS) entry which is preliminary data.</text>
</comment>
<dbReference type="EMBL" id="JBHMAF010000017">
    <property type="protein sequence ID" value="MFB9757769.1"/>
    <property type="molecule type" value="Genomic_DNA"/>
</dbReference>